<sequence length="74" mass="8563">MVGEQLSRPGIVMVWRRVAAKRGGCLAERRRSEGMARQKTTLITTARQHGSAAGCAVRWWRWWVLVERWGMFGY</sequence>
<accession>A0AAW2UC18</accession>
<proteinExistence type="predicted"/>
<protein>
    <submittedName>
        <fullName evidence="1">Uncharacterized protein</fullName>
    </submittedName>
</protein>
<organism evidence="1">
    <name type="scientific">Sesamum radiatum</name>
    <name type="common">Black benniseed</name>
    <dbReference type="NCBI Taxonomy" id="300843"/>
    <lineage>
        <taxon>Eukaryota</taxon>
        <taxon>Viridiplantae</taxon>
        <taxon>Streptophyta</taxon>
        <taxon>Embryophyta</taxon>
        <taxon>Tracheophyta</taxon>
        <taxon>Spermatophyta</taxon>
        <taxon>Magnoliopsida</taxon>
        <taxon>eudicotyledons</taxon>
        <taxon>Gunneridae</taxon>
        <taxon>Pentapetalae</taxon>
        <taxon>asterids</taxon>
        <taxon>lamiids</taxon>
        <taxon>Lamiales</taxon>
        <taxon>Pedaliaceae</taxon>
        <taxon>Sesamum</taxon>
    </lineage>
</organism>
<comment type="caution">
    <text evidence="1">The sequence shown here is derived from an EMBL/GenBank/DDBJ whole genome shotgun (WGS) entry which is preliminary data.</text>
</comment>
<dbReference type="EMBL" id="JACGWJ010000006">
    <property type="protein sequence ID" value="KAL0413126.1"/>
    <property type="molecule type" value="Genomic_DNA"/>
</dbReference>
<evidence type="ECO:0000313" key="1">
    <source>
        <dbReference type="EMBL" id="KAL0413126.1"/>
    </source>
</evidence>
<gene>
    <name evidence="1" type="ORF">Sradi_1514300</name>
</gene>
<name>A0AAW2UC18_SESRA</name>
<dbReference type="AlphaFoldDB" id="A0AAW2UC18"/>
<reference evidence="1" key="1">
    <citation type="submission" date="2020-06" db="EMBL/GenBank/DDBJ databases">
        <authorList>
            <person name="Li T."/>
            <person name="Hu X."/>
            <person name="Zhang T."/>
            <person name="Song X."/>
            <person name="Zhang H."/>
            <person name="Dai N."/>
            <person name="Sheng W."/>
            <person name="Hou X."/>
            <person name="Wei L."/>
        </authorList>
    </citation>
    <scope>NUCLEOTIDE SEQUENCE</scope>
    <source>
        <strain evidence="1">G02</strain>
        <tissue evidence="1">Leaf</tissue>
    </source>
</reference>
<reference evidence="1" key="2">
    <citation type="journal article" date="2024" name="Plant">
        <title>Genomic evolution and insights into agronomic trait innovations of Sesamum species.</title>
        <authorList>
            <person name="Miao H."/>
            <person name="Wang L."/>
            <person name="Qu L."/>
            <person name="Liu H."/>
            <person name="Sun Y."/>
            <person name="Le M."/>
            <person name="Wang Q."/>
            <person name="Wei S."/>
            <person name="Zheng Y."/>
            <person name="Lin W."/>
            <person name="Duan Y."/>
            <person name="Cao H."/>
            <person name="Xiong S."/>
            <person name="Wang X."/>
            <person name="Wei L."/>
            <person name="Li C."/>
            <person name="Ma Q."/>
            <person name="Ju M."/>
            <person name="Zhao R."/>
            <person name="Li G."/>
            <person name="Mu C."/>
            <person name="Tian Q."/>
            <person name="Mei H."/>
            <person name="Zhang T."/>
            <person name="Gao T."/>
            <person name="Zhang H."/>
        </authorList>
    </citation>
    <scope>NUCLEOTIDE SEQUENCE</scope>
    <source>
        <strain evidence="1">G02</strain>
    </source>
</reference>